<dbReference type="AlphaFoldDB" id="A0A392P372"/>
<dbReference type="Proteomes" id="UP000265520">
    <property type="component" value="Unassembled WGS sequence"/>
</dbReference>
<proteinExistence type="predicted"/>
<dbReference type="SUPFAM" id="SSF56672">
    <property type="entry name" value="DNA/RNA polymerases"/>
    <property type="match status" value="1"/>
</dbReference>
<dbReference type="InterPro" id="IPR043502">
    <property type="entry name" value="DNA/RNA_pol_sf"/>
</dbReference>
<evidence type="ECO:0000256" key="1">
    <source>
        <dbReference type="SAM" id="MobiDB-lite"/>
    </source>
</evidence>
<dbReference type="EMBL" id="LXQA010060196">
    <property type="protein sequence ID" value="MCI05930.1"/>
    <property type="molecule type" value="Genomic_DNA"/>
</dbReference>
<evidence type="ECO:0000259" key="2">
    <source>
        <dbReference type="Pfam" id="PF07727"/>
    </source>
</evidence>
<feature type="domain" description="Reverse transcriptase Ty1/copia-type" evidence="2">
    <location>
        <begin position="136"/>
        <end position="266"/>
    </location>
</feature>
<dbReference type="InterPro" id="IPR013103">
    <property type="entry name" value="RVT_2"/>
</dbReference>
<feature type="non-terminal residue" evidence="3">
    <location>
        <position position="1"/>
    </location>
</feature>
<name>A0A392P372_9FABA</name>
<evidence type="ECO:0000313" key="4">
    <source>
        <dbReference type="Proteomes" id="UP000265520"/>
    </source>
</evidence>
<organism evidence="3 4">
    <name type="scientific">Trifolium medium</name>
    <dbReference type="NCBI Taxonomy" id="97028"/>
    <lineage>
        <taxon>Eukaryota</taxon>
        <taxon>Viridiplantae</taxon>
        <taxon>Streptophyta</taxon>
        <taxon>Embryophyta</taxon>
        <taxon>Tracheophyta</taxon>
        <taxon>Spermatophyta</taxon>
        <taxon>Magnoliopsida</taxon>
        <taxon>eudicotyledons</taxon>
        <taxon>Gunneridae</taxon>
        <taxon>Pentapetalae</taxon>
        <taxon>rosids</taxon>
        <taxon>fabids</taxon>
        <taxon>Fabales</taxon>
        <taxon>Fabaceae</taxon>
        <taxon>Papilionoideae</taxon>
        <taxon>50 kb inversion clade</taxon>
        <taxon>NPAAA clade</taxon>
        <taxon>Hologalegina</taxon>
        <taxon>IRL clade</taxon>
        <taxon>Trifolieae</taxon>
        <taxon>Trifolium</taxon>
    </lineage>
</organism>
<feature type="compositionally biased region" description="Low complexity" evidence="1">
    <location>
        <begin position="18"/>
        <end position="29"/>
    </location>
</feature>
<feature type="non-terminal residue" evidence="3">
    <location>
        <position position="266"/>
    </location>
</feature>
<protein>
    <submittedName>
        <fullName evidence="3">Retrovirus-related pol polyprotein from transposon TNT 1-94</fullName>
    </submittedName>
</protein>
<keyword evidence="4" id="KW-1185">Reference proteome</keyword>
<comment type="caution">
    <text evidence="3">The sequence shown here is derived from an EMBL/GenBank/DDBJ whole genome shotgun (WGS) entry which is preliminary data.</text>
</comment>
<sequence>HDEPNSIPPSLPSHTASNPITPNIPVTPTSDDDSVPHSLDISDNSSSADLDHNPSIETQPNLTTPASVEAPSILSLEDLPEFLPSPNTFLISCAIIQRTFAMSIITTTEPRDYKEASQLPCWVEAMNTELKALHQNKTWIYVDQPPNVKPIGNKWVYKVKHKADGFIERYKARLVAKGYNQIEGLDFFDTFSPVAKITTVRTLIALASAKSWHLHQMDVNNAFLPGDLHEDVYMSIPQGVKSPKSNQVCKLLKSLYGLRQASRKWY</sequence>
<evidence type="ECO:0000313" key="3">
    <source>
        <dbReference type="EMBL" id="MCI05930.1"/>
    </source>
</evidence>
<accession>A0A392P372</accession>
<feature type="compositionally biased region" description="Pro residues" evidence="1">
    <location>
        <begin position="1"/>
        <end position="11"/>
    </location>
</feature>
<reference evidence="3 4" key="1">
    <citation type="journal article" date="2018" name="Front. Plant Sci.">
        <title>Red Clover (Trifolium pratense) and Zigzag Clover (T. medium) - A Picture of Genomic Similarities and Differences.</title>
        <authorList>
            <person name="Dluhosova J."/>
            <person name="Istvanek J."/>
            <person name="Nedelnik J."/>
            <person name="Repkova J."/>
        </authorList>
    </citation>
    <scope>NUCLEOTIDE SEQUENCE [LARGE SCALE GENOMIC DNA]</scope>
    <source>
        <strain evidence="4">cv. 10/8</strain>
        <tissue evidence="3">Leaf</tissue>
    </source>
</reference>
<dbReference type="Pfam" id="PF07727">
    <property type="entry name" value="RVT_2"/>
    <property type="match status" value="1"/>
</dbReference>
<feature type="region of interest" description="Disordered" evidence="1">
    <location>
        <begin position="1"/>
        <end position="65"/>
    </location>
</feature>
<feature type="compositionally biased region" description="Polar residues" evidence="1">
    <location>
        <begin position="55"/>
        <end position="65"/>
    </location>
</feature>